<keyword evidence="2" id="KW-0472">Membrane</keyword>
<evidence type="ECO:0000313" key="4">
    <source>
        <dbReference type="Proteomes" id="UP001437256"/>
    </source>
</evidence>
<dbReference type="Pfam" id="PF03663">
    <property type="entry name" value="Glyco_hydro_76"/>
    <property type="match status" value="1"/>
</dbReference>
<dbReference type="Gene3D" id="1.50.10.20">
    <property type="match status" value="1"/>
</dbReference>
<dbReference type="SUPFAM" id="SSF48208">
    <property type="entry name" value="Six-hairpin glycosidases"/>
    <property type="match status" value="1"/>
</dbReference>
<evidence type="ECO:0000256" key="1">
    <source>
        <dbReference type="SAM" id="MobiDB-lite"/>
    </source>
</evidence>
<evidence type="ECO:0000256" key="2">
    <source>
        <dbReference type="SAM" id="Phobius"/>
    </source>
</evidence>
<feature type="compositionally biased region" description="Basic and acidic residues" evidence="1">
    <location>
        <begin position="533"/>
        <end position="545"/>
    </location>
</feature>
<keyword evidence="2" id="KW-0812">Transmembrane</keyword>
<feature type="region of interest" description="Disordered" evidence="1">
    <location>
        <begin position="518"/>
        <end position="545"/>
    </location>
</feature>
<feature type="compositionally biased region" description="Low complexity" evidence="1">
    <location>
        <begin position="476"/>
        <end position="485"/>
    </location>
</feature>
<name>A0ABR2ZSB8_9AGAR</name>
<protein>
    <recommendedName>
        <fullName evidence="5">Glycoside hydrolase family 76 protein</fullName>
    </recommendedName>
</protein>
<keyword evidence="2" id="KW-1133">Transmembrane helix</keyword>
<evidence type="ECO:0008006" key="5">
    <source>
        <dbReference type="Google" id="ProtNLM"/>
    </source>
</evidence>
<gene>
    <name evidence="3" type="ORF">AAF712_009431</name>
</gene>
<dbReference type="EMBL" id="JBBXMP010000076">
    <property type="protein sequence ID" value="KAL0063633.1"/>
    <property type="molecule type" value="Genomic_DNA"/>
</dbReference>
<dbReference type="InterPro" id="IPR008928">
    <property type="entry name" value="6-hairpin_glycosidase_sf"/>
</dbReference>
<dbReference type="Proteomes" id="UP001437256">
    <property type="component" value="Unassembled WGS sequence"/>
</dbReference>
<sequence length="545" mass="59631">MTFSREERIEHASNTLTTTLQIFNSTSGQFIGLSGWAPAGSFYMNMAEFDLATNGTQYKESLISTYGVAAAEAYNAYSDSRFLGWAEEAWNSASAFVISDSDAESGKTLGKGINIQTSCSGSSLAGGGFWQTDPAVPDLNTGSTGLFTMYDIVSFTRRNANSILTPHHITRLSGLLFEATGNQTYLNAALQSLNFIYTHLYNDQHVADDTIISTTCEVPNNFVLPFNSAYMIEGMSILSSITKNQSTLQLLRETLAATVDNKAWQKDDGVISFGSQNSGDWTMIHALSTVYQRNSTTPDLRDYIRDYLTVQYNALLDSATAGDNVYGLSWIGPPGTQLDPVNQTTALTVLISAISLENTTSSVPSPAADGTRPNNVAVVGGSVGGALVLVGVGTGIWWLLRRRHRKKVLKTSETYNDHQPSSNVVTSDHIVVTPFTEHKNRGEPIQLTGVNKGALRSHREDNGHSLASTRPLALPSSHRSNSSASRTDRDTSWMSDLVAELRALRLHNSHLQGRIWVEDEDSPPEYYSARSAQSEDRRERREDDI</sequence>
<feature type="transmembrane region" description="Helical" evidence="2">
    <location>
        <begin position="376"/>
        <end position="400"/>
    </location>
</feature>
<reference evidence="3 4" key="1">
    <citation type="submission" date="2024-05" db="EMBL/GenBank/DDBJ databases">
        <title>A draft genome resource for the thread blight pathogen Marasmius tenuissimus strain MS-2.</title>
        <authorList>
            <person name="Yulfo-Soto G.E."/>
            <person name="Baruah I.K."/>
            <person name="Amoako-Attah I."/>
            <person name="Bukari Y."/>
            <person name="Meinhardt L.W."/>
            <person name="Bailey B.A."/>
            <person name="Cohen S.P."/>
        </authorList>
    </citation>
    <scope>NUCLEOTIDE SEQUENCE [LARGE SCALE GENOMIC DNA]</scope>
    <source>
        <strain evidence="3 4">MS-2</strain>
    </source>
</reference>
<dbReference type="InterPro" id="IPR005198">
    <property type="entry name" value="Glyco_hydro_76"/>
</dbReference>
<dbReference type="InterPro" id="IPR053169">
    <property type="entry name" value="MUG_Protein"/>
</dbReference>
<keyword evidence="4" id="KW-1185">Reference proteome</keyword>
<dbReference type="PANTHER" id="PTHR47791:SF3">
    <property type="entry name" value="MEIOTICALLY UP-REGULATED GENE 191 PROTEIN"/>
    <property type="match status" value="1"/>
</dbReference>
<evidence type="ECO:0000313" key="3">
    <source>
        <dbReference type="EMBL" id="KAL0063633.1"/>
    </source>
</evidence>
<proteinExistence type="predicted"/>
<comment type="caution">
    <text evidence="3">The sequence shown here is derived from an EMBL/GenBank/DDBJ whole genome shotgun (WGS) entry which is preliminary data.</text>
</comment>
<feature type="region of interest" description="Disordered" evidence="1">
    <location>
        <begin position="438"/>
        <end position="491"/>
    </location>
</feature>
<organism evidence="3 4">
    <name type="scientific">Marasmius tenuissimus</name>
    <dbReference type="NCBI Taxonomy" id="585030"/>
    <lineage>
        <taxon>Eukaryota</taxon>
        <taxon>Fungi</taxon>
        <taxon>Dikarya</taxon>
        <taxon>Basidiomycota</taxon>
        <taxon>Agaricomycotina</taxon>
        <taxon>Agaricomycetes</taxon>
        <taxon>Agaricomycetidae</taxon>
        <taxon>Agaricales</taxon>
        <taxon>Marasmiineae</taxon>
        <taxon>Marasmiaceae</taxon>
        <taxon>Marasmius</taxon>
    </lineage>
</organism>
<accession>A0ABR2ZSB8</accession>
<dbReference type="PANTHER" id="PTHR47791">
    <property type="entry name" value="MEIOTICALLY UP-REGULATED GENE 191 PROTEIN"/>
    <property type="match status" value="1"/>
</dbReference>